<feature type="transmembrane region" description="Helical" evidence="6">
    <location>
        <begin position="438"/>
        <end position="459"/>
    </location>
</feature>
<name>A0A077M1Y5_9MICO</name>
<feature type="transmembrane region" description="Helical" evidence="6">
    <location>
        <begin position="241"/>
        <end position="258"/>
    </location>
</feature>
<evidence type="ECO:0000259" key="7">
    <source>
        <dbReference type="PROSITE" id="PS50850"/>
    </source>
</evidence>
<feature type="transmembrane region" description="Helical" evidence="6">
    <location>
        <begin position="212"/>
        <end position="235"/>
    </location>
</feature>
<proteinExistence type="predicted"/>
<feature type="transmembrane region" description="Helical" evidence="6">
    <location>
        <begin position="88"/>
        <end position="107"/>
    </location>
</feature>
<evidence type="ECO:0000256" key="3">
    <source>
        <dbReference type="ARBA" id="ARBA00022692"/>
    </source>
</evidence>
<sequence>MPYRRRARRSDGIVGSAFDRRLIPPMVIGAILNPVNSSIIAVSLVPIGAAFGVPPSQTAWLVSALYLATAVGQPVVGRLVDLFGPRRLYLIGAVLTLAAGVVGTAAPAFGWLIAARVLLGLGTCAGYPSAMTLIRREADRTGHESPAGVLTVLAISTQTISVVGPTIGGLLIGLAGWRATLAVNVPLAIASLALALARLPRDPRPRGLRREVLPVLDLPGMALFAGALTALLVFLMELQSPPWAALAGAVILFAGFAVRERRAAVPFIDLRVLGGNVPLVLTYLRVVLAQTVSYAFLYGFTQWLEDGRGLTATQAGLLLLPVFLVGIVVSTTTGPRPQIRGKLVVGALTQVAGSALLLLLTGTSAIWTIVAVTVVLGIPQGLNNLANQNAVYLQADPERLGGSAGLMRTFMYLGAIIASAANAALFGDRVTTTGLHDLAAFAVAVSLALVVVTVADRSLASTLSRRQPRPQETHA</sequence>
<dbReference type="InterPro" id="IPR011701">
    <property type="entry name" value="MFS"/>
</dbReference>
<feature type="transmembrane region" description="Helical" evidence="6">
    <location>
        <begin position="312"/>
        <end position="331"/>
    </location>
</feature>
<dbReference type="PANTHER" id="PTHR23501">
    <property type="entry name" value="MAJOR FACILITATOR SUPERFAMILY"/>
    <property type="match status" value="1"/>
</dbReference>
<feature type="transmembrane region" description="Helical" evidence="6">
    <location>
        <begin position="59"/>
        <end position="76"/>
    </location>
</feature>
<comment type="caution">
    <text evidence="8">The sequence shown here is derived from an EMBL/GenBank/DDBJ whole genome shotgun (WGS) entry which is preliminary data.</text>
</comment>
<dbReference type="RefSeq" id="WP_048549844.1">
    <property type="nucleotide sequence ID" value="NZ_HF570958.1"/>
</dbReference>
<evidence type="ECO:0000256" key="5">
    <source>
        <dbReference type="ARBA" id="ARBA00023136"/>
    </source>
</evidence>
<keyword evidence="3 6" id="KW-0812">Transmembrane</keyword>
<protein>
    <submittedName>
        <fullName evidence="8">Major facilitator superfamily MFS1</fullName>
    </submittedName>
</protein>
<keyword evidence="9" id="KW-1185">Reference proteome</keyword>
<keyword evidence="2" id="KW-0813">Transport</keyword>
<feature type="transmembrane region" description="Helical" evidence="6">
    <location>
        <begin position="279"/>
        <end position="300"/>
    </location>
</feature>
<accession>A0A077M1Y5</accession>
<dbReference type="PANTHER" id="PTHR23501:SF191">
    <property type="entry name" value="VACUOLAR BASIC AMINO ACID TRANSPORTER 4"/>
    <property type="match status" value="1"/>
</dbReference>
<keyword evidence="4 6" id="KW-1133">Transmembrane helix</keyword>
<feature type="transmembrane region" description="Helical" evidence="6">
    <location>
        <begin position="406"/>
        <end position="426"/>
    </location>
</feature>
<evidence type="ECO:0000313" key="9">
    <source>
        <dbReference type="Proteomes" id="UP000035721"/>
    </source>
</evidence>
<dbReference type="EMBL" id="CAJB01000425">
    <property type="protein sequence ID" value="CCH80353.1"/>
    <property type="molecule type" value="Genomic_DNA"/>
</dbReference>
<evidence type="ECO:0000313" key="8">
    <source>
        <dbReference type="EMBL" id="CCH80353.1"/>
    </source>
</evidence>
<organism evidence="8 9">
    <name type="scientific">Nostocoides japonicum T1-X7</name>
    <dbReference type="NCBI Taxonomy" id="1194083"/>
    <lineage>
        <taxon>Bacteria</taxon>
        <taxon>Bacillati</taxon>
        <taxon>Actinomycetota</taxon>
        <taxon>Actinomycetes</taxon>
        <taxon>Micrococcales</taxon>
        <taxon>Intrasporangiaceae</taxon>
        <taxon>Nostocoides</taxon>
    </lineage>
</organism>
<dbReference type="STRING" id="1194083.BN12_90008"/>
<evidence type="ECO:0000256" key="6">
    <source>
        <dbReference type="SAM" id="Phobius"/>
    </source>
</evidence>
<feature type="transmembrane region" description="Helical" evidence="6">
    <location>
        <begin position="146"/>
        <end position="175"/>
    </location>
</feature>
<feature type="domain" description="Major facilitator superfamily (MFS) profile" evidence="7">
    <location>
        <begin position="22"/>
        <end position="458"/>
    </location>
</feature>
<gene>
    <name evidence="8" type="ORF">BN12_90008</name>
</gene>
<reference evidence="8 9" key="1">
    <citation type="journal article" date="2013" name="ISME J.">
        <title>A metabolic model for members of the genus Tetrasphaera involved in enhanced biological phosphorus removal.</title>
        <authorList>
            <person name="Kristiansen R."/>
            <person name="Nguyen H.T.T."/>
            <person name="Saunders A.M."/>
            <person name="Nielsen J.L."/>
            <person name="Wimmer R."/>
            <person name="Le V.Q."/>
            <person name="McIlroy S.J."/>
            <person name="Petrovski S."/>
            <person name="Seviour R.J."/>
            <person name="Calteau A."/>
            <person name="Nielsen K.L."/>
            <person name="Nielsen P.H."/>
        </authorList>
    </citation>
    <scope>NUCLEOTIDE SEQUENCE [LARGE SCALE GENOMIC DNA]</scope>
    <source>
        <strain evidence="8 9">T1-X7</strain>
    </source>
</reference>
<dbReference type="Gene3D" id="1.20.1250.20">
    <property type="entry name" value="MFS general substrate transporter like domains"/>
    <property type="match status" value="1"/>
</dbReference>
<comment type="subcellular location">
    <subcellularLocation>
        <location evidence="1">Cell inner membrane</location>
        <topology evidence="1">Multi-pass membrane protein</topology>
    </subcellularLocation>
</comment>
<dbReference type="InterPro" id="IPR020846">
    <property type="entry name" value="MFS_dom"/>
</dbReference>
<dbReference type="AlphaFoldDB" id="A0A077M1Y5"/>
<evidence type="ECO:0000256" key="2">
    <source>
        <dbReference type="ARBA" id="ARBA00022448"/>
    </source>
</evidence>
<evidence type="ECO:0000256" key="1">
    <source>
        <dbReference type="ARBA" id="ARBA00004429"/>
    </source>
</evidence>
<evidence type="ECO:0000256" key="4">
    <source>
        <dbReference type="ARBA" id="ARBA00022989"/>
    </source>
</evidence>
<feature type="transmembrane region" description="Helical" evidence="6">
    <location>
        <begin position="30"/>
        <end position="53"/>
    </location>
</feature>
<dbReference type="GO" id="GO:0005886">
    <property type="term" value="C:plasma membrane"/>
    <property type="evidence" value="ECO:0007669"/>
    <property type="project" value="UniProtKB-SubCell"/>
</dbReference>
<feature type="transmembrane region" description="Helical" evidence="6">
    <location>
        <begin position="181"/>
        <end position="200"/>
    </location>
</feature>
<feature type="transmembrane region" description="Helical" evidence="6">
    <location>
        <begin position="113"/>
        <end position="134"/>
    </location>
</feature>
<dbReference type="SUPFAM" id="SSF103473">
    <property type="entry name" value="MFS general substrate transporter"/>
    <property type="match status" value="1"/>
</dbReference>
<dbReference type="Proteomes" id="UP000035721">
    <property type="component" value="Unassembled WGS sequence"/>
</dbReference>
<keyword evidence="5 6" id="KW-0472">Membrane</keyword>
<dbReference type="GO" id="GO:0022857">
    <property type="term" value="F:transmembrane transporter activity"/>
    <property type="evidence" value="ECO:0007669"/>
    <property type="project" value="InterPro"/>
</dbReference>
<dbReference type="Pfam" id="PF07690">
    <property type="entry name" value="MFS_1"/>
    <property type="match status" value="1"/>
</dbReference>
<dbReference type="InterPro" id="IPR036259">
    <property type="entry name" value="MFS_trans_sf"/>
</dbReference>
<dbReference type="PROSITE" id="PS50850">
    <property type="entry name" value="MFS"/>
    <property type="match status" value="1"/>
</dbReference>
<dbReference type="Gene3D" id="1.20.1720.10">
    <property type="entry name" value="Multidrug resistance protein D"/>
    <property type="match status" value="1"/>
</dbReference>